<evidence type="ECO:0000313" key="17">
    <source>
        <dbReference type="EMBL" id="MCU7547829.1"/>
    </source>
</evidence>
<dbReference type="GO" id="GO:0042276">
    <property type="term" value="P:error-prone translesion synthesis"/>
    <property type="evidence" value="ECO:0007669"/>
    <property type="project" value="TreeGrafter"/>
</dbReference>
<evidence type="ECO:0000256" key="4">
    <source>
        <dbReference type="ARBA" id="ARBA00022490"/>
    </source>
</evidence>
<evidence type="ECO:0000256" key="1">
    <source>
        <dbReference type="ARBA" id="ARBA00004496"/>
    </source>
</evidence>
<evidence type="ECO:0000256" key="2">
    <source>
        <dbReference type="ARBA" id="ARBA00010945"/>
    </source>
</evidence>
<keyword evidence="6 15" id="KW-0548">Nucleotidyltransferase</keyword>
<comment type="subcellular location">
    <subcellularLocation>
        <location evidence="1 15">Cytoplasm</location>
    </subcellularLocation>
</comment>
<feature type="site" description="Substrate discrimination" evidence="15">
    <location>
        <position position="17"/>
    </location>
</feature>
<dbReference type="Gene3D" id="3.30.1490.100">
    <property type="entry name" value="DNA polymerase, Y-family, little finger domain"/>
    <property type="match status" value="1"/>
</dbReference>
<evidence type="ECO:0000256" key="5">
    <source>
        <dbReference type="ARBA" id="ARBA00022679"/>
    </source>
</evidence>
<evidence type="ECO:0000256" key="6">
    <source>
        <dbReference type="ARBA" id="ARBA00022695"/>
    </source>
</evidence>
<evidence type="ECO:0000256" key="11">
    <source>
        <dbReference type="ARBA" id="ARBA00022932"/>
    </source>
</evidence>
<dbReference type="GO" id="GO:0009432">
    <property type="term" value="P:SOS response"/>
    <property type="evidence" value="ECO:0007669"/>
    <property type="project" value="TreeGrafter"/>
</dbReference>
<dbReference type="InterPro" id="IPR017961">
    <property type="entry name" value="DNA_pol_Y-fam_little_finger"/>
</dbReference>
<dbReference type="RefSeq" id="WP_279295274.1">
    <property type="nucleotide sequence ID" value="NZ_JAOTIF010000001.1"/>
</dbReference>
<dbReference type="GO" id="GO:0006281">
    <property type="term" value="P:DNA repair"/>
    <property type="evidence" value="ECO:0007669"/>
    <property type="project" value="UniProtKB-UniRule"/>
</dbReference>
<proteinExistence type="inferred from homology"/>
<accession>A0A9X2XNB9</accession>
<comment type="similarity">
    <text evidence="2 15">Belongs to the DNA polymerase type-Y family.</text>
</comment>
<dbReference type="InterPro" id="IPR043502">
    <property type="entry name" value="DNA/RNA_pol_sf"/>
</dbReference>
<dbReference type="NCBIfam" id="NF002677">
    <property type="entry name" value="PRK02406.1"/>
    <property type="match status" value="1"/>
</dbReference>
<evidence type="ECO:0000256" key="7">
    <source>
        <dbReference type="ARBA" id="ARBA00022705"/>
    </source>
</evidence>
<evidence type="ECO:0000256" key="12">
    <source>
        <dbReference type="ARBA" id="ARBA00023125"/>
    </source>
</evidence>
<dbReference type="EC" id="2.7.7.7" evidence="15"/>
<keyword evidence="10 15" id="KW-0460">Magnesium</keyword>
<reference evidence="17" key="2">
    <citation type="submission" date="2023-04" db="EMBL/GenBank/DDBJ databases">
        <title>Paracnuella aquatica gen. nov., sp. nov., a member of the family Chitinophagaceae isolated from a hot spring.</title>
        <authorList>
            <person name="Wang C."/>
        </authorList>
    </citation>
    <scope>NUCLEOTIDE SEQUENCE</scope>
    <source>
        <strain evidence="17">LB-8</strain>
    </source>
</reference>
<sequence length="394" mass="44572">MSHPVKHIAHFDLDAFFVSVEILKNPELKGKPLIVGGDGQRGIVAACSYEARKFGIQSAMPALTAKRLCPNAIFLKGSYHEYSKYSRIVTEIIGNEVPQFEKASIDEFYCDLTGMDRFFGVSQYTRELREKIIKETGLPISYGLSTSKLVSKMATNEAKPNGYLEIPAGKETAFLWPMNVDKIPMVGKQTTIQLHSMGISTIEQLAHTSLDLLEYQFGKSGKRLWEKARAIDDNPVEPYSEQKSLSHENTFHQDSNDLNFLHTELVKLTEETAYDLRQEEKLTGCVTVKIRYANFETVSRQEVIDYTALDNVLLAKVKNLFGKLYRKGEKVRLLGVRFSQLVPMTLQMNLFDNAEEKLELFKAVDDIKKQFGNNLLKKAATISRSSKEDQPPTP</sequence>
<evidence type="ECO:0000256" key="15">
    <source>
        <dbReference type="HAMAP-Rule" id="MF_01113"/>
    </source>
</evidence>
<comment type="function">
    <text evidence="15">Poorly processive, error-prone DNA polymerase involved in untargeted mutagenesis. Copies undamaged DNA at stalled replication forks, which arise in vivo from mismatched or misaligned primer ends. These misaligned primers can be extended by PolIV. Exhibits no 3'-5' exonuclease (proofreading) activity. May be involved in translesional synthesis, in conjunction with the beta clamp from PolIII.</text>
</comment>
<keyword evidence="18" id="KW-1185">Reference proteome</keyword>
<comment type="catalytic activity">
    <reaction evidence="14 15">
        <text>DNA(n) + a 2'-deoxyribonucleoside 5'-triphosphate = DNA(n+1) + diphosphate</text>
        <dbReference type="Rhea" id="RHEA:22508"/>
        <dbReference type="Rhea" id="RHEA-COMP:17339"/>
        <dbReference type="Rhea" id="RHEA-COMP:17340"/>
        <dbReference type="ChEBI" id="CHEBI:33019"/>
        <dbReference type="ChEBI" id="CHEBI:61560"/>
        <dbReference type="ChEBI" id="CHEBI:173112"/>
        <dbReference type="EC" id="2.7.7.7"/>
    </reaction>
</comment>
<dbReference type="InterPro" id="IPR001126">
    <property type="entry name" value="UmuC"/>
</dbReference>
<comment type="subunit">
    <text evidence="15">Monomer.</text>
</comment>
<keyword evidence="12 15" id="KW-0238">DNA-binding</keyword>
<keyword evidence="8 15" id="KW-0479">Metal-binding</keyword>
<dbReference type="PROSITE" id="PS50173">
    <property type="entry name" value="UMUC"/>
    <property type="match status" value="1"/>
</dbReference>
<dbReference type="FunFam" id="3.40.1170.60:FF:000001">
    <property type="entry name" value="DNA polymerase IV"/>
    <property type="match status" value="1"/>
</dbReference>
<evidence type="ECO:0000256" key="14">
    <source>
        <dbReference type="ARBA" id="ARBA00049244"/>
    </source>
</evidence>
<gene>
    <name evidence="15 17" type="primary">dinB</name>
    <name evidence="17" type="ORF">OCK74_01825</name>
</gene>
<dbReference type="PANTHER" id="PTHR11076:SF33">
    <property type="entry name" value="DNA POLYMERASE KAPPA"/>
    <property type="match status" value="1"/>
</dbReference>
<dbReference type="GO" id="GO:0003887">
    <property type="term" value="F:DNA-directed DNA polymerase activity"/>
    <property type="evidence" value="ECO:0007669"/>
    <property type="project" value="UniProtKB-UniRule"/>
</dbReference>
<name>A0A9X2XNB9_9BACT</name>
<evidence type="ECO:0000256" key="13">
    <source>
        <dbReference type="ARBA" id="ARBA00023204"/>
    </source>
</evidence>
<dbReference type="Pfam" id="PF11799">
    <property type="entry name" value="IMS_C"/>
    <property type="match status" value="1"/>
</dbReference>
<evidence type="ECO:0000256" key="10">
    <source>
        <dbReference type="ARBA" id="ARBA00022842"/>
    </source>
</evidence>
<organism evidence="17 18">
    <name type="scientific">Paraflavisolibacter caeni</name>
    <dbReference type="NCBI Taxonomy" id="2982496"/>
    <lineage>
        <taxon>Bacteria</taxon>
        <taxon>Pseudomonadati</taxon>
        <taxon>Bacteroidota</taxon>
        <taxon>Chitinophagia</taxon>
        <taxon>Chitinophagales</taxon>
        <taxon>Chitinophagaceae</taxon>
        <taxon>Paraflavisolibacter</taxon>
    </lineage>
</organism>
<feature type="active site" evidence="15">
    <location>
        <position position="107"/>
    </location>
</feature>
<dbReference type="GO" id="GO:0000287">
    <property type="term" value="F:magnesium ion binding"/>
    <property type="evidence" value="ECO:0007669"/>
    <property type="project" value="UniProtKB-UniRule"/>
</dbReference>
<dbReference type="InterPro" id="IPR036775">
    <property type="entry name" value="DNA_pol_Y-fam_lit_finger_sf"/>
</dbReference>
<dbReference type="AlphaFoldDB" id="A0A9X2XNB9"/>
<comment type="caution">
    <text evidence="17">The sequence shown here is derived from an EMBL/GenBank/DDBJ whole genome shotgun (WGS) entry which is preliminary data.</text>
</comment>
<protein>
    <recommendedName>
        <fullName evidence="15">DNA polymerase IV</fullName>
        <shortName evidence="15">Pol IV</shortName>
        <ecNumber evidence="15">2.7.7.7</ecNumber>
    </recommendedName>
</protein>
<dbReference type="Pfam" id="PF21999">
    <property type="entry name" value="IMS_HHH_1"/>
    <property type="match status" value="1"/>
</dbReference>
<dbReference type="GO" id="GO:0005829">
    <property type="term" value="C:cytosol"/>
    <property type="evidence" value="ECO:0007669"/>
    <property type="project" value="TreeGrafter"/>
</dbReference>
<comment type="cofactor">
    <cofactor evidence="15">
        <name>Mg(2+)</name>
        <dbReference type="ChEBI" id="CHEBI:18420"/>
    </cofactor>
    <text evidence="15">Binds 2 magnesium ions per subunit.</text>
</comment>
<dbReference type="GO" id="GO:0003684">
    <property type="term" value="F:damaged DNA binding"/>
    <property type="evidence" value="ECO:0007669"/>
    <property type="project" value="InterPro"/>
</dbReference>
<dbReference type="SUPFAM" id="SSF56672">
    <property type="entry name" value="DNA/RNA polymerases"/>
    <property type="match status" value="1"/>
</dbReference>
<keyword evidence="7 15" id="KW-0235">DNA replication</keyword>
<dbReference type="Gene3D" id="3.40.1170.60">
    <property type="match status" value="1"/>
</dbReference>
<feature type="binding site" evidence="15">
    <location>
        <position position="106"/>
    </location>
    <ligand>
        <name>Mg(2+)</name>
        <dbReference type="ChEBI" id="CHEBI:18420"/>
    </ligand>
</feature>
<keyword evidence="11 15" id="KW-0239">DNA-directed DNA polymerase</keyword>
<dbReference type="InterPro" id="IPR043128">
    <property type="entry name" value="Rev_trsase/Diguanyl_cyclase"/>
</dbReference>
<dbReference type="EMBL" id="JAOTIF010000001">
    <property type="protein sequence ID" value="MCU7547829.1"/>
    <property type="molecule type" value="Genomic_DNA"/>
</dbReference>
<reference evidence="17" key="1">
    <citation type="submission" date="2022-09" db="EMBL/GenBank/DDBJ databases">
        <authorList>
            <person name="Yuan C."/>
            <person name="Ke Z."/>
        </authorList>
    </citation>
    <scope>NUCLEOTIDE SEQUENCE</scope>
    <source>
        <strain evidence="17">LB-8</strain>
    </source>
</reference>
<dbReference type="Proteomes" id="UP001155483">
    <property type="component" value="Unassembled WGS sequence"/>
</dbReference>
<evidence type="ECO:0000259" key="16">
    <source>
        <dbReference type="PROSITE" id="PS50173"/>
    </source>
</evidence>
<keyword evidence="5 15" id="KW-0808">Transferase</keyword>
<evidence type="ECO:0000256" key="9">
    <source>
        <dbReference type="ARBA" id="ARBA00022763"/>
    </source>
</evidence>
<dbReference type="InterPro" id="IPR022880">
    <property type="entry name" value="DNApol_IV"/>
</dbReference>
<dbReference type="PANTHER" id="PTHR11076">
    <property type="entry name" value="DNA REPAIR POLYMERASE UMUC / TRANSFERASE FAMILY MEMBER"/>
    <property type="match status" value="1"/>
</dbReference>
<dbReference type="GO" id="GO:0006261">
    <property type="term" value="P:DNA-templated DNA replication"/>
    <property type="evidence" value="ECO:0007669"/>
    <property type="project" value="UniProtKB-UniRule"/>
</dbReference>
<dbReference type="InterPro" id="IPR050116">
    <property type="entry name" value="DNA_polymerase-Y"/>
</dbReference>
<dbReference type="HAMAP" id="MF_01113">
    <property type="entry name" value="DNApol_IV"/>
    <property type="match status" value="1"/>
</dbReference>
<keyword evidence="13 15" id="KW-0234">DNA repair</keyword>
<dbReference type="CDD" id="cd03586">
    <property type="entry name" value="PolY_Pol_IV_kappa"/>
    <property type="match status" value="1"/>
</dbReference>
<evidence type="ECO:0000313" key="18">
    <source>
        <dbReference type="Proteomes" id="UP001155483"/>
    </source>
</evidence>
<dbReference type="Gene3D" id="3.30.70.270">
    <property type="match status" value="1"/>
</dbReference>
<dbReference type="Pfam" id="PF00817">
    <property type="entry name" value="IMS"/>
    <property type="match status" value="1"/>
</dbReference>
<keyword evidence="4 15" id="KW-0963">Cytoplasm</keyword>
<feature type="domain" description="UmuC" evidence="16">
    <location>
        <begin position="8"/>
        <end position="187"/>
    </location>
</feature>
<keyword evidence="3 15" id="KW-0515">Mutator protein</keyword>
<evidence type="ECO:0000256" key="8">
    <source>
        <dbReference type="ARBA" id="ARBA00022723"/>
    </source>
</evidence>
<evidence type="ECO:0000256" key="3">
    <source>
        <dbReference type="ARBA" id="ARBA00022457"/>
    </source>
</evidence>
<dbReference type="Gene3D" id="1.10.150.20">
    <property type="entry name" value="5' to 3' exonuclease, C-terminal subdomain"/>
    <property type="match status" value="1"/>
</dbReference>
<feature type="binding site" evidence="15">
    <location>
        <position position="12"/>
    </location>
    <ligand>
        <name>Mg(2+)</name>
        <dbReference type="ChEBI" id="CHEBI:18420"/>
    </ligand>
</feature>
<keyword evidence="9 15" id="KW-0227">DNA damage</keyword>
<dbReference type="InterPro" id="IPR053848">
    <property type="entry name" value="IMS_HHH_1"/>
</dbReference>
<dbReference type="SUPFAM" id="SSF100879">
    <property type="entry name" value="Lesion bypass DNA polymerase (Y-family), little finger domain"/>
    <property type="match status" value="1"/>
</dbReference>